<feature type="domain" description="Lon N-terminal" evidence="1">
    <location>
        <begin position="1"/>
        <end position="188"/>
    </location>
</feature>
<dbReference type="PROSITE" id="PS51787">
    <property type="entry name" value="LON_N"/>
    <property type="match status" value="1"/>
</dbReference>
<evidence type="ECO:0000259" key="1">
    <source>
        <dbReference type="PROSITE" id="PS51787"/>
    </source>
</evidence>
<dbReference type="RefSeq" id="WP_126463041.1">
    <property type="nucleotide sequence ID" value="NZ_AP018721.1"/>
</dbReference>
<dbReference type="EMBL" id="SLZY01000016">
    <property type="protein sequence ID" value="TCS70457.1"/>
    <property type="molecule type" value="Genomic_DNA"/>
</dbReference>
<dbReference type="SMART" id="SM00464">
    <property type="entry name" value="LON"/>
    <property type="match status" value="1"/>
</dbReference>
<name>A0A4R3JT51_9PROT</name>
<sequence length="193" mass="21452">MELPLFPLNTVLLPGGRLRLKVFEPRYLDLVSACLRSGEPFGICLIQSGAEVGELAQPEPVGTLAHIRTADMNTPGVFEIEVEGGGRYRILSTRAGPNRLLIGEVELKPPESTAPVPVHCAPCLRLLQRLAEELPKFGLHPVRDEVAWVGHRLVELLPFEMPARQALLELDDPVRRLEIIVEFVREQGWSEEG</sequence>
<dbReference type="Gene3D" id="2.30.130.40">
    <property type="entry name" value="LON domain-like"/>
    <property type="match status" value="1"/>
</dbReference>
<dbReference type="OrthoDB" id="8558970at2"/>
<dbReference type="InterPro" id="IPR003111">
    <property type="entry name" value="Lon_prtase_N"/>
</dbReference>
<dbReference type="PANTHER" id="PTHR46732:SF8">
    <property type="entry name" value="ATP-DEPENDENT PROTEASE LA (LON) DOMAIN PROTEIN"/>
    <property type="match status" value="1"/>
</dbReference>
<accession>A0A4R3JT51</accession>
<dbReference type="Pfam" id="PF02190">
    <property type="entry name" value="LON_substr_bdg"/>
    <property type="match status" value="1"/>
</dbReference>
<organism evidence="2 3">
    <name type="scientific">Sulfuritortus calidifontis</name>
    <dbReference type="NCBI Taxonomy" id="1914471"/>
    <lineage>
        <taxon>Bacteria</taxon>
        <taxon>Pseudomonadati</taxon>
        <taxon>Pseudomonadota</taxon>
        <taxon>Betaproteobacteria</taxon>
        <taxon>Nitrosomonadales</taxon>
        <taxon>Thiobacillaceae</taxon>
        <taxon>Sulfuritortus</taxon>
    </lineage>
</organism>
<dbReference type="InterPro" id="IPR046336">
    <property type="entry name" value="Lon_prtase_N_sf"/>
</dbReference>
<evidence type="ECO:0000313" key="2">
    <source>
        <dbReference type="EMBL" id="TCS70457.1"/>
    </source>
</evidence>
<dbReference type="SUPFAM" id="SSF88697">
    <property type="entry name" value="PUA domain-like"/>
    <property type="match status" value="1"/>
</dbReference>
<dbReference type="PANTHER" id="PTHR46732">
    <property type="entry name" value="ATP-DEPENDENT PROTEASE LA (LON) DOMAIN PROTEIN"/>
    <property type="match status" value="1"/>
</dbReference>
<comment type="caution">
    <text evidence="2">The sequence shown here is derived from an EMBL/GenBank/DDBJ whole genome shotgun (WGS) entry which is preliminary data.</text>
</comment>
<evidence type="ECO:0000313" key="3">
    <source>
        <dbReference type="Proteomes" id="UP000295135"/>
    </source>
</evidence>
<proteinExistence type="predicted"/>
<dbReference type="Proteomes" id="UP000295135">
    <property type="component" value="Unassembled WGS sequence"/>
</dbReference>
<dbReference type="InterPro" id="IPR015947">
    <property type="entry name" value="PUA-like_sf"/>
</dbReference>
<gene>
    <name evidence="2" type="ORF">EDC61_11656</name>
</gene>
<dbReference type="Gene3D" id="1.10.4060.10">
    <property type="entry name" value="BPP1347 like domain"/>
    <property type="match status" value="1"/>
</dbReference>
<protein>
    <recommendedName>
        <fullName evidence="1">Lon N-terminal domain-containing protein</fullName>
    </recommendedName>
</protein>
<dbReference type="AlphaFoldDB" id="A0A4R3JT51"/>
<keyword evidence="3" id="KW-1185">Reference proteome</keyword>
<reference evidence="2 3" key="1">
    <citation type="submission" date="2019-03" db="EMBL/GenBank/DDBJ databases">
        <title>Genomic Encyclopedia of Type Strains, Phase IV (KMG-IV): sequencing the most valuable type-strain genomes for metagenomic binning, comparative biology and taxonomic classification.</title>
        <authorList>
            <person name="Goeker M."/>
        </authorList>
    </citation>
    <scope>NUCLEOTIDE SEQUENCE [LARGE SCALE GENOMIC DNA]</scope>
    <source>
        <strain evidence="2 3">DSM 103923</strain>
    </source>
</reference>